<protein>
    <submittedName>
        <fullName evidence="3">Fatty-acid amide hydrolase 1-like</fullName>
    </submittedName>
</protein>
<accession>A0ABM1DPH6</accession>
<evidence type="ECO:0000313" key="2">
    <source>
        <dbReference type="Proteomes" id="UP000695022"/>
    </source>
</evidence>
<proteinExistence type="predicted"/>
<dbReference type="PANTHER" id="PTHR45847">
    <property type="entry name" value="FATTY ACID AMIDE HYDROLASE"/>
    <property type="match status" value="1"/>
</dbReference>
<dbReference type="Gene3D" id="3.90.1300.10">
    <property type="entry name" value="Amidase signature (AS) domain"/>
    <property type="match status" value="1"/>
</dbReference>
<dbReference type="Proteomes" id="UP000695022">
    <property type="component" value="Unplaced"/>
</dbReference>
<dbReference type="Pfam" id="PF01425">
    <property type="entry name" value="Amidase"/>
    <property type="match status" value="1"/>
</dbReference>
<keyword evidence="2" id="KW-1185">Reference proteome</keyword>
<dbReference type="InterPro" id="IPR052096">
    <property type="entry name" value="Endocannabinoid_amidase"/>
</dbReference>
<dbReference type="GeneID" id="106804944"/>
<dbReference type="PANTHER" id="PTHR45847:SF6">
    <property type="entry name" value="FATTY ACID AMIDE HYDROLASE"/>
    <property type="match status" value="1"/>
</dbReference>
<dbReference type="RefSeq" id="XP_014661847.1">
    <property type="nucleotide sequence ID" value="XM_014806361.1"/>
</dbReference>
<evidence type="ECO:0000259" key="1">
    <source>
        <dbReference type="Pfam" id="PF01425"/>
    </source>
</evidence>
<gene>
    <name evidence="3" type="primary">LOC106804944</name>
</gene>
<name>A0ABM1DPH6_PRICU</name>
<dbReference type="InterPro" id="IPR023631">
    <property type="entry name" value="Amidase_dom"/>
</dbReference>
<dbReference type="SUPFAM" id="SSF75304">
    <property type="entry name" value="Amidase signature (AS) enzymes"/>
    <property type="match status" value="1"/>
</dbReference>
<organism evidence="2 3">
    <name type="scientific">Priapulus caudatus</name>
    <name type="common">Priapulid worm</name>
    <dbReference type="NCBI Taxonomy" id="37621"/>
    <lineage>
        <taxon>Eukaryota</taxon>
        <taxon>Metazoa</taxon>
        <taxon>Ecdysozoa</taxon>
        <taxon>Scalidophora</taxon>
        <taxon>Priapulida</taxon>
        <taxon>Priapulimorpha</taxon>
        <taxon>Priapulimorphida</taxon>
        <taxon>Priapulidae</taxon>
        <taxon>Priapulus</taxon>
    </lineage>
</organism>
<reference evidence="3" key="1">
    <citation type="submission" date="2025-08" db="UniProtKB">
        <authorList>
            <consortium name="RefSeq"/>
        </authorList>
    </citation>
    <scope>IDENTIFICATION</scope>
</reference>
<sequence>MVSYGPMGRNVADVALAMKAICSEIMQDIDPLVIPISFREEIYESKRALRIGYFDDNGHVTPTPSCKRAVHLSKEILERQGHELVPFNLPRGGEYGMMLSLRILNADDGRTLLDCWKDEDVDDTVKGVYFLSNLSSKIKAVVGRLLKFVYPRFGTLALQSIGCNDVHTLWKYYNERQLYIDEVMAAWKTAKLDALICPAFSYPALPYGFAHDMLYGATYTVVFNLLDFPAGIVPVTMETKEDQKALDNYPRTDLWDRKIVEATRGATGMPVGVQCVTLPWKEEQCLRVMGDIEAGLDN</sequence>
<feature type="domain" description="Amidase" evidence="1">
    <location>
        <begin position="4"/>
        <end position="286"/>
    </location>
</feature>
<dbReference type="InterPro" id="IPR036928">
    <property type="entry name" value="AS_sf"/>
</dbReference>
<evidence type="ECO:0000313" key="3">
    <source>
        <dbReference type="RefSeq" id="XP_014661847.1"/>
    </source>
</evidence>